<dbReference type="InterPro" id="IPR013083">
    <property type="entry name" value="Znf_RING/FYVE/PHD"/>
</dbReference>
<dbReference type="Pfam" id="PF04564">
    <property type="entry name" value="U-box"/>
    <property type="match status" value="1"/>
</dbReference>
<dbReference type="PROSITE" id="PS50176">
    <property type="entry name" value="ARM_REPEAT"/>
    <property type="match status" value="1"/>
</dbReference>
<protein>
    <recommendedName>
        <fullName evidence="3">RING-type E3 ubiquitin transferase</fullName>
        <ecNumber evidence="3">2.3.2.27</ecNumber>
    </recommendedName>
</protein>
<dbReference type="InterPro" id="IPR011989">
    <property type="entry name" value="ARM-like"/>
</dbReference>
<keyword evidence="4" id="KW-0808">Transferase</keyword>
<dbReference type="EMBL" id="CACSLK010027773">
    <property type="protein sequence ID" value="CAA0829071.1"/>
    <property type="molecule type" value="Genomic_DNA"/>
</dbReference>
<proteinExistence type="predicted"/>
<dbReference type="EC" id="2.3.2.27" evidence="3"/>
<dbReference type="Gene3D" id="1.25.10.10">
    <property type="entry name" value="Leucine-rich Repeat Variant"/>
    <property type="match status" value="2"/>
</dbReference>
<comment type="pathway">
    <text evidence="2">Protein modification; protein ubiquitination.</text>
</comment>
<dbReference type="SUPFAM" id="SSF57850">
    <property type="entry name" value="RING/U-box"/>
    <property type="match status" value="1"/>
</dbReference>
<dbReference type="GO" id="GO:0007166">
    <property type="term" value="P:cell surface receptor signaling pathway"/>
    <property type="evidence" value="ECO:0007669"/>
    <property type="project" value="InterPro"/>
</dbReference>
<dbReference type="SUPFAM" id="SSF48371">
    <property type="entry name" value="ARM repeat"/>
    <property type="match status" value="1"/>
</dbReference>
<dbReference type="PANTHER" id="PTHR45958:SF15">
    <property type="entry name" value="RING-TYPE E3 UBIQUITIN TRANSFERASE"/>
    <property type="match status" value="1"/>
</dbReference>
<evidence type="ECO:0000313" key="8">
    <source>
        <dbReference type="EMBL" id="CAA0829071.1"/>
    </source>
</evidence>
<dbReference type="InterPro" id="IPR003613">
    <property type="entry name" value="Ubox_domain"/>
</dbReference>
<dbReference type="InterPro" id="IPR016024">
    <property type="entry name" value="ARM-type_fold"/>
</dbReference>
<dbReference type="CDD" id="cd21037">
    <property type="entry name" value="MLKL_NTD"/>
    <property type="match status" value="1"/>
</dbReference>
<dbReference type="PANTHER" id="PTHR45958">
    <property type="entry name" value="RING-TYPE E3 UBIQUITIN TRANSFERASE"/>
    <property type="match status" value="1"/>
</dbReference>
<evidence type="ECO:0000256" key="6">
    <source>
        <dbReference type="PROSITE-ProRule" id="PRU00259"/>
    </source>
</evidence>
<dbReference type="SMART" id="SM00504">
    <property type="entry name" value="Ubox"/>
    <property type="match status" value="1"/>
</dbReference>
<feature type="repeat" description="ARM" evidence="6">
    <location>
        <begin position="579"/>
        <end position="624"/>
    </location>
</feature>
<dbReference type="GO" id="GO:0061630">
    <property type="term" value="F:ubiquitin protein ligase activity"/>
    <property type="evidence" value="ECO:0007669"/>
    <property type="project" value="UniProtKB-EC"/>
</dbReference>
<dbReference type="InterPro" id="IPR000225">
    <property type="entry name" value="Armadillo"/>
</dbReference>
<evidence type="ECO:0000256" key="1">
    <source>
        <dbReference type="ARBA" id="ARBA00000900"/>
    </source>
</evidence>
<dbReference type="Gene3D" id="3.30.40.10">
    <property type="entry name" value="Zinc/RING finger domain, C3HC4 (zinc finger)"/>
    <property type="match status" value="1"/>
</dbReference>
<name>A0A9N7RGN2_STRHE</name>
<dbReference type="InterPro" id="IPR052608">
    <property type="entry name" value="U-box_domain_protein"/>
</dbReference>
<dbReference type="AlphaFoldDB" id="A0A9N7RGN2"/>
<dbReference type="InterPro" id="IPR059179">
    <property type="entry name" value="MLKL-like_MCAfunc"/>
</dbReference>
<evidence type="ECO:0000259" key="7">
    <source>
        <dbReference type="PROSITE" id="PS51698"/>
    </source>
</evidence>
<organism evidence="8 9">
    <name type="scientific">Striga hermonthica</name>
    <name type="common">Purple witchweed</name>
    <name type="synonym">Buchnera hermonthica</name>
    <dbReference type="NCBI Taxonomy" id="68872"/>
    <lineage>
        <taxon>Eukaryota</taxon>
        <taxon>Viridiplantae</taxon>
        <taxon>Streptophyta</taxon>
        <taxon>Embryophyta</taxon>
        <taxon>Tracheophyta</taxon>
        <taxon>Spermatophyta</taxon>
        <taxon>Magnoliopsida</taxon>
        <taxon>eudicotyledons</taxon>
        <taxon>Gunneridae</taxon>
        <taxon>Pentapetalae</taxon>
        <taxon>asterids</taxon>
        <taxon>lamiids</taxon>
        <taxon>Lamiales</taxon>
        <taxon>Orobanchaceae</taxon>
        <taxon>Buchnereae</taxon>
        <taxon>Striga</taxon>
    </lineage>
</organism>
<gene>
    <name evidence="8" type="ORF">SHERM_24663</name>
</gene>
<evidence type="ECO:0000313" key="9">
    <source>
        <dbReference type="Proteomes" id="UP001153555"/>
    </source>
</evidence>
<dbReference type="SMART" id="SM00185">
    <property type="entry name" value="ARM"/>
    <property type="match status" value="4"/>
</dbReference>
<evidence type="ECO:0000256" key="4">
    <source>
        <dbReference type="ARBA" id="ARBA00022679"/>
    </source>
</evidence>
<sequence length="801" mass="89537">MAEIVPIGTILAVLSRQIIKTAAAANDILLEHESFGLLSKHLLEIDPVLTELQSRHLSDSPAARLALESLESDIKKANSIIDKYKNRARFYLLLKCRHIVKEVQDVTREIGTSFSALSLASVETLSGISERVKRLQDEMQRAHHEASCSRVEIVDKLKQGLTNSPDFTNNMLKEIARAVGVPVEPDVIDGFRREKEEAECRIEKAELLFLEQVIELLSRADAARDYEHVKDQYLQRVKVIERYDSKEEFIEPFKPFFCCISGNVMADPVSLCTGTACEREALEAWFERGEKTDPETGEVLEDFTYRPNVQLRQSIQEWRELNYCVKIRSCRGKLLSGFESCVVEGLLVVRELVRENSVNRDWVSIGGLTDVAVRMVRSEVDEGVRRLLLVTLKDIVDGHDRNKEIFMENKGIEKVVPCLGMDSSISKAALELLHEVLLDKSGWNTPYCRMLSQEHDLILHLVSLRKTSADETAKIAEEILLKLCEVDETVIIRAAKVDWFRPLIDKLIQGSTPVKVPLVRELVNMELDDRKIDLLGKEGIIPPLLEMVSENIESKDVSLQALVKLSISPHNKPLIASFGGVPLILNLLSSPNKPPVLIIAKCAEILSNLSSNGDGTKFLVDESSNRLNLQPVITSLLSSQVILHSPDTIRKPALRSLLAIFRSDSMLVKFAVLFAGGVSVILPLLDDSNQEIRELAISLLFLFSHHEPDGIVEYLLKPRRLEALVGLLENPDGEALGLLEKVFLSRDMVEVYGPAAKGPLVQLAGRSFLEGGHLKRKATRVLLLIERYSRSSTSLVAGLSD</sequence>
<evidence type="ECO:0000256" key="3">
    <source>
        <dbReference type="ARBA" id="ARBA00012483"/>
    </source>
</evidence>
<dbReference type="InterPro" id="IPR036537">
    <property type="entry name" value="Adaptor_Cbl_N_dom_sf"/>
</dbReference>
<dbReference type="Gene3D" id="1.20.930.20">
    <property type="entry name" value="Adaptor protein Cbl, N-terminal domain"/>
    <property type="match status" value="1"/>
</dbReference>
<dbReference type="OrthoDB" id="1897399at2759"/>
<comment type="catalytic activity">
    <reaction evidence="1">
        <text>S-ubiquitinyl-[E2 ubiquitin-conjugating enzyme]-L-cysteine + [acceptor protein]-L-lysine = [E2 ubiquitin-conjugating enzyme]-L-cysteine + N(6)-ubiquitinyl-[acceptor protein]-L-lysine.</text>
        <dbReference type="EC" id="2.3.2.27"/>
    </reaction>
</comment>
<feature type="domain" description="U-box" evidence="7">
    <location>
        <begin position="251"/>
        <end position="325"/>
    </location>
</feature>
<dbReference type="GO" id="GO:0016567">
    <property type="term" value="P:protein ubiquitination"/>
    <property type="evidence" value="ECO:0007669"/>
    <property type="project" value="InterPro"/>
</dbReference>
<evidence type="ECO:0000256" key="2">
    <source>
        <dbReference type="ARBA" id="ARBA00004906"/>
    </source>
</evidence>
<accession>A0A9N7RGN2</accession>
<keyword evidence="5" id="KW-0677">Repeat</keyword>
<dbReference type="Proteomes" id="UP001153555">
    <property type="component" value="Unassembled WGS sequence"/>
</dbReference>
<reference evidence="8" key="1">
    <citation type="submission" date="2019-12" db="EMBL/GenBank/DDBJ databases">
        <authorList>
            <person name="Scholes J."/>
        </authorList>
    </citation>
    <scope>NUCLEOTIDE SEQUENCE</scope>
</reference>
<evidence type="ECO:0000256" key="5">
    <source>
        <dbReference type="ARBA" id="ARBA00022737"/>
    </source>
</evidence>
<keyword evidence="9" id="KW-1185">Reference proteome</keyword>
<dbReference type="PROSITE" id="PS51698">
    <property type="entry name" value="U_BOX"/>
    <property type="match status" value="1"/>
</dbReference>
<comment type="caution">
    <text evidence="8">The sequence shown here is derived from an EMBL/GenBank/DDBJ whole genome shotgun (WGS) entry which is preliminary data.</text>
</comment>